<evidence type="ECO:0000256" key="3">
    <source>
        <dbReference type="ARBA" id="ARBA00012513"/>
    </source>
</evidence>
<feature type="domain" description="NAF" evidence="13">
    <location>
        <begin position="9"/>
        <end position="33"/>
    </location>
</feature>
<evidence type="ECO:0000256" key="12">
    <source>
        <dbReference type="SAM" id="MobiDB-lite"/>
    </source>
</evidence>
<feature type="compositionally biased region" description="Basic and acidic residues" evidence="12">
    <location>
        <begin position="161"/>
        <end position="172"/>
    </location>
</feature>
<evidence type="ECO:0000256" key="8">
    <source>
        <dbReference type="ARBA" id="ARBA00022840"/>
    </source>
</evidence>
<keyword evidence="6" id="KW-0547">Nucleotide-binding</keyword>
<comment type="catalytic activity">
    <reaction evidence="11">
        <text>L-seryl-[protein] + ATP = O-phospho-L-seryl-[protein] + ADP + H(+)</text>
        <dbReference type="Rhea" id="RHEA:17989"/>
        <dbReference type="Rhea" id="RHEA-COMP:9863"/>
        <dbReference type="Rhea" id="RHEA-COMP:11604"/>
        <dbReference type="ChEBI" id="CHEBI:15378"/>
        <dbReference type="ChEBI" id="CHEBI:29999"/>
        <dbReference type="ChEBI" id="CHEBI:30616"/>
        <dbReference type="ChEBI" id="CHEBI:83421"/>
        <dbReference type="ChEBI" id="CHEBI:456216"/>
        <dbReference type="EC" id="2.7.11.1"/>
    </reaction>
</comment>
<evidence type="ECO:0000313" key="14">
    <source>
        <dbReference type="EMBL" id="KAK4784205.1"/>
    </source>
</evidence>
<evidence type="ECO:0000256" key="11">
    <source>
        <dbReference type="ARBA" id="ARBA00048679"/>
    </source>
</evidence>
<feature type="region of interest" description="Disordered" evidence="12">
    <location>
        <begin position="140"/>
        <end position="172"/>
    </location>
</feature>
<evidence type="ECO:0000313" key="15">
    <source>
        <dbReference type="Proteomes" id="UP001346149"/>
    </source>
</evidence>
<sequence>MDAERTVPTSSNFINAFQLIAMNNDLDLSGLFEEEDDNIQKTKLGSKNTISDTFKKIEAAANDLSLSIQRQNNKIKIHPGRSFARCSRSHSNLSAEVIEVAPAHCVVEICKSAGELSVYKEFCKSLSSLLTEKSSIASVAPDAADLSDESQETASSEEEVNGSKDPRGYSSS</sequence>
<dbReference type="Gene3D" id="3.30.310.80">
    <property type="entry name" value="Kinase associated domain 1, KA1"/>
    <property type="match status" value="1"/>
</dbReference>
<evidence type="ECO:0000256" key="4">
    <source>
        <dbReference type="ARBA" id="ARBA00022527"/>
    </source>
</evidence>
<dbReference type="EMBL" id="JAXQNO010000014">
    <property type="protein sequence ID" value="KAK4784205.1"/>
    <property type="molecule type" value="Genomic_DNA"/>
</dbReference>
<dbReference type="AlphaFoldDB" id="A0AAN7R101"/>
<organism evidence="14 15">
    <name type="scientific">Trapa natans</name>
    <name type="common">Water chestnut</name>
    <dbReference type="NCBI Taxonomy" id="22666"/>
    <lineage>
        <taxon>Eukaryota</taxon>
        <taxon>Viridiplantae</taxon>
        <taxon>Streptophyta</taxon>
        <taxon>Embryophyta</taxon>
        <taxon>Tracheophyta</taxon>
        <taxon>Spermatophyta</taxon>
        <taxon>Magnoliopsida</taxon>
        <taxon>eudicotyledons</taxon>
        <taxon>Gunneridae</taxon>
        <taxon>Pentapetalae</taxon>
        <taxon>rosids</taxon>
        <taxon>malvids</taxon>
        <taxon>Myrtales</taxon>
        <taxon>Lythraceae</taxon>
        <taxon>Trapa</taxon>
    </lineage>
</organism>
<evidence type="ECO:0000256" key="6">
    <source>
        <dbReference type="ARBA" id="ARBA00022741"/>
    </source>
</evidence>
<evidence type="ECO:0000256" key="2">
    <source>
        <dbReference type="ARBA" id="ARBA00006234"/>
    </source>
</evidence>
<dbReference type="FunFam" id="3.30.310.80:FF:000005">
    <property type="entry name" value="Non-specific serine/threonine protein kinase"/>
    <property type="match status" value="1"/>
</dbReference>
<dbReference type="Proteomes" id="UP001346149">
    <property type="component" value="Unassembled WGS sequence"/>
</dbReference>
<comment type="similarity">
    <text evidence="2">Belongs to the protein kinase superfamily. CAMK Ser/Thr protein kinase family. SNF1 subfamily.</text>
</comment>
<dbReference type="Pfam" id="PF03822">
    <property type="entry name" value="NAF"/>
    <property type="match status" value="1"/>
</dbReference>
<keyword evidence="9" id="KW-0464">Manganese</keyword>
<comment type="caution">
    <text evidence="14">The sequence shown here is derived from an EMBL/GenBank/DDBJ whole genome shotgun (WGS) entry which is preliminary data.</text>
</comment>
<evidence type="ECO:0000256" key="5">
    <source>
        <dbReference type="ARBA" id="ARBA00022679"/>
    </source>
</evidence>
<evidence type="ECO:0000259" key="13">
    <source>
        <dbReference type="PROSITE" id="PS50816"/>
    </source>
</evidence>
<evidence type="ECO:0000256" key="7">
    <source>
        <dbReference type="ARBA" id="ARBA00022777"/>
    </source>
</evidence>
<dbReference type="GO" id="GO:0005524">
    <property type="term" value="F:ATP binding"/>
    <property type="evidence" value="ECO:0007669"/>
    <property type="project" value="UniProtKB-KW"/>
</dbReference>
<dbReference type="InterPro" id="IPR018451">
    <property type="entry name" value="NAF/FISL_domain"/>
</dbReference>
<keyword evidence="4" id="KW-0723">Serine/threonine-protein kinase</keyword>
<dbReference type="PROSITE" id="PS50816">
    <property type="entry name" value="NAF"/>
    <property type="match status" value="1"/>
</dbReference>
<dbReference type="CDD" id="cd12195">
    <property type="entry name" value="CIPK_C"/>
    <property type="match status" value="1"/>
</dbReference>
<dbReference type="EC" id="2.7.11.1" evidence="3"/>
<dbReference type="GO" id="GO:0007165">
    <property type="term" value="P:signal transduction"/>
    <property type="evidence" value="ECO:0007669"/>
    <property type="project" value="InterPro"/>
</dbReference>
<dbReference type="GO" id="GO:0004674">
    <property type="term" value="F:protein serine/threonine kinase activity"/>
    <property type="evidence" value="ECO:0007669"/>
    <property type="project" value="UniProtKB-KW"/>
</dbReference>
<evidence type="ECO:0000256" key="10">
    <source>
        <dbReference type="ARBA" id="ARBA00047899"/>
    </source>
</evidence>
<reference evidence="14 15" key="1">
    <citation type="journal article" date="2023" name="Hortic Res">
        <title>Pangenome of water caltrop reveals structural variations and asymmetric subgenome divergence after allopolyploidization.</title>
        <authorList>
            <person name="Zhang X."/>
            <person name="Chen Y."/>
            <person name="Wang L."/>
            <person name="Yuan Y."/>
            <person name="Fang M."/>
            <person name="Shi L."/>
            <person name="Lu R."/>
            <person name="Comes H.P."/>
            <person name="Ma Y."/>
            <person name="Chen Y."/>
            <person name="Huang G."/>
            <person name="Zhou Y."/>
            <person name="Zheng Z."/>
            <person name="Qiu Y."/>
        </authorList>
    </citation>
    <scope>NUCLEOTIDE SEQUENCE [LARGE SCALE GENOMIC DNA]</scope>
    <source>
        <strain evidence="14">F231</strain>
    </source>
</reference>
<keyword evidence="5" id="KW-0808">Transferase</keyword>
<evidence type="ECO:0000256" key="9">
    <source>
        <dbReference type="ARBA" id="ARBA00023211"/>
    </source>
</evidence>
<comment type="cofactor">
    <cofactor evidence="1">
        <name>Mn(2+)</name>
        <dbReference type="ChEBI" id="CHEBI:29035"/>
    </cofactor>
</comment>
<keyword evidence="7" id="KW-0418">Kinase</keyword>
<comment type="catalytic activity">
    <reaction evidence="10">
        <text>L-threonyl-[protein] + ATP = O-phospho-L-threonyl-[protein] + ADP + H(+)</text>
        <dbReference type="Rhea" id="RHEA:46608"/>
        <dbReference type="Rhea" id="RHEA-COMP:11060"/>
        <dbReference type="Rhea" id="RHEA-COMP:11605"/>
        <dbReference type="ChEBI" id="CHEBI:15378"/>
        <dbReference type="ChEBI" id="CHEBI:30013"/>
        <dbReference type="ChEBI" id="CHEBI:30616"/>
        <dbReference type="ChEBI" id="CHEBI:61977"/>
        <dbReference type="ChEBI" id="CHEBI:456216"/>
        <dbReference type="EC" id="2.7.11.1"/>
    </reaction>
</comment>
<keyword evidence="15" id="KW-1185">Reference proteome</keyword>
<gene>
    <name evidence="14" type="ORF">SAY86_018573</name>
</gene>
<evidence type="ECO:0000256" key="1">
    <source>
        <dbReference type="ARBA" id="ARBA00001936"/>
    </source>
</evidence>
<name>A0AAN7R101_TRANT</name>
<accession>A0AAN7R101</accession>
<proteinExistence type="inferred from homology"/>
<feature type="compositionally biased region" description="Acidic residues" evidence="12">
    <location>
        <begin position="145"/>
        <end position="160"/>
    </location>
</feature>
<dbReference type="InterPro" id="IPR004041">
    <property type="entry name" value="NAF_dom"/>
</dbReference>
<keyword evidence="8" id="KW-0067">ATP-binding</keyword>
<protein>
    <recommendedName>
        <fullName evidence="3">non-specific serine/threonine protein kinase</fullName>
        <ecNumber evidence="3">2.7.11.1</ecNumber>
    </recommendedName>
</protein>